<dbReference type="Proteomes" id="UP001165269">
    <property type="component" value="Unassembled WGS sequence"/>
</dbReference>
<sequence length="211" mass="21057">MSPLVTRGLLLPSVICAALVFGPVGTAAATVGAYRGAADPASSRSSVPGSVAAEETEDIGRWLDEMKHEMRDDVHVHGTDALAPLLGVLTDLTQRGTAPLGVQEAADYRKAVEKAYASALRGVEQRAGGTDRAAAPAADPIGDAVAQLQSTVADLLKALTSLDLGGVLSAVTGLLSPVLSIVTGLLGGGLPSLPSLPSLPALPAPGSPAAS</sequence>
<name>A0ABS9YLD2_9ACTN</name>
<gene>
    <name evidence="1" type="ORF">MQP27_44115</name>
</gene>
<comment type="caution">
    <text evidence="1">The sequence shown here is derived from an EMBL/GenBank/DDBJ whole genome shotgun (WGS) entry which is preliminary data.</text>
</comment>
<dbReference type="EMBL" id="JALDAY010000017">
    <property type="protein sequence ID" value="MCI3278076.1"/>
    <property type="molecule type" value="Genomic_DNA"/>
</dbReference>
<keyword evidence="2" id="KW-1185">Reference proteome</keyword>
<evidence type="ECO:0000313" key="2">
    <source>
        <dbReference type="Proteomes" id="UP001165269"/>
    </source>
</evidence>
<protein>
    <recommendedName>
        <fullName evidence="3">Secreted protein</fullName>
    </recommendedName>
</protein>
<accession>A0ABS9YLD2</accession>
<evidence type="ECO:0000313" key="1">
    <source>
        <dbReference type="EMBL" id="MCI3278076.1"/>
    </source>
</evidence>
<proteinExistence type="predicted"/>
<evidence type="ECO:0008006" key="3">
    <source>
        <dbReference type="Google" id="ProtNLM"/>
    </source>
</evidence>
<reference evidence="1" key="1">
    <citation type="submission" date="2022-03" db="EMBL/GenBank/DDBJ databases">
        <title>Streptomyces 7R015 and 7R016 isolated from Barleria lupulina in Thailand.</title>
        <authorList>
            <person name="Kanchanasin P."/>
            <person name="Phongsopitanun W."/>
            <person name="Tanasupawat S."/>
        </authorList>
    </citation>
    <scope>NUCLEOTIDE SEQUENCE</scope>
    <source>
        <strain evidence="1">7R015</strain>
    </source>
</reference>
<organism evidence="1 2">
    <name type="scientific">Streptomyces cylindrosporus</name>
    <dbReference type="NCBI Taxonomy" id="2927583"/>
    <lineage>
        <taxon>Bacteria</taxon>
        <taxon>Bacillati</taxon>
        <taxon>Actinomycetota</taxon>
        <taxon>Actinomycetes</taxon>
        <taxon>Kitasatosporales</taxon>
        <taxon>Streptomycetaceae</taxon>
        <taxon>Streptomyces</taxon>
    </lineage>
</organism>
<dbReference type="RefSeq" id="WP_242776349.1">
    <property type="nucleotide sequence ID" value="NZ_JALDAY010000017.1"/>
</dbReference>